<dbReference type="GeneID" id="92860331"/>
<dbReference type="Proteomes" id="UP000435910">
    <property type="component" value="Unassembled WGS sequence"/>
</dbReference>
<name>A0A1Y0YIQ1_BACLI</name>
<reference evidence="3 4" key="1">
    <citation type="submission" date="2019-06" db="EMBL/GenBank/DDBJ databases">
        <title>Genome sequence analysis of &gt;100 Bacillus licheniformis strains suggests intrinsic resistance to this species.</title>
        <authorList>
            <person name="Wels M."/>
            <person name="Siezen R.J."/>
            <person name="Johansen E."/>
            <person name="Stuer-Lauridsen B."/>
            <person name="Bjerre K."/>
            <person name="Nielsen B.K.K."/>
        </authorList>
    </citation>
    <scope>NUCLEOTIDE SEQUENCE [LARGE SCALE GENOMIC DNA]</scope>
    <source>
        <strain evidence="3 4">BAC-16736</strain>
    </source>
</reference>
<reference evidence="2 5" key="2">
    <citation type="submission" date="2020-12" db="EMBL/GenBank/DDBJ databases">
        <title>FDA dAtabase for Regulatory Grade micrObial Sequences (FDA-ARGOS): Supporting development and validation of Infectious Disease Dx tests.</title>
        <authorList>
            <person name="Nelson B."/>
            <person name="Plummer A."/>
            <person name="Tallon L."/>
            <person name="Sadzewicz L."/>
            <person name="Zhao X."/>
            <person name="Boylan J."/>
            <person name="Ott S."/>
            <person name="Bowen H."/>
            <person name="Vavikolanu K."/>
            <person name="Mehta A."/>
            <person name="Aluvathingal J."/>
            <person name="Nadendla S."/>
            <person name="Myers T."/>
            <person name="Yan Y."/>
            <person name="Sichtig H."/>
        </authorList>
    </citation>
    <scope>NUCLEOTIDE SEQUENCE [LARGE SCALE GENOMIC DNA]</scope>
    <source>
        <strain evidence="2 5">FDAARGOS_923</strain>
    </source>
</reference>
<feature type="transmembrane region" description="Helical" evidence="1">
    <location>
        <begin position="61"/>
        <end position="81"/>
    </location>
</feature>
<keyword evidence="1" id="KW-0472">Membrane</keyword>
<accession>A0A1Y0YIQ1</accession>
<feature type="transmembrane region" description="Helical" evidence="1">
    <location>
        <begin position="34"/>
        <end position="55"/>
    </location>
</feature>
<keyword evidence="1" id="KW-0812">Transmembrane</keyword>
<evidence type="ECO:0000256" key="1">
    <source>
        <dbReference type="SAM" id="Phobius"/>
    </source>
</evidence>
<dbReference type="Proteomes" id="UP000595038">
    <property type="component" value="Chromosome"/>
</dbReference>
<dbReference type="EMBL" id="CP065647">
    <property type="protein sequence ID" value="QPR74555.1"/>
    <property type="molecule type" value="Genomic_DNA"/>
</dbReference>
<protein>
    <submittedName>
        <fullName evidence="2">YtpI family protein</fullName>
    </submittedName>
</protein>
<dbReference type="Pfam" id="PF14007">
    <property type="entry name" value="YtpI"/>
    <property type="match status" value="1"/>
</dbReference>
<evidence type="ECO:0000313" key="3">
    <source>
        <dbReference type="EMBL" id="TWL34138.1"/>
    </source>
</evidence>
<dbReference type="EMBL" id="NILC01000001">
    <property type="protein sequence ID" value="TWL34138.1"/>
    <property type="molecule type" value="Genomic_DNA"/>
</dbReference>
<evidence type="ECO:0000313" key="4">
    <source>
        <dbReference type="Proteomes" id="UP000435910"/>
    </source>
</evidence>
<evidence type="ECO:0000313" key="5">
    <source>
        <dbReference type="Proteomes" id="UP000595038"/>
    </source>
</evidence>
<dbReference type="RefSeq" id="WP_003184352.1">
    <property type="nucleotide sequence ID" value="NZ_BEXU01000045.1"/>
</dbReference>
<keyword evidence="1" id="KW-1133">Transmembrane helix</keyword>
<dbReference type="InterPro" id="IPR025618">
    <property type="entry name" value="YtpI"/>
</dbReference>
<gene>
    <name evidence="3" type="ORF">CHCC16736_1918</name>
    <name evidence="2" type="ORF">I6G80_10015</name>
</gene>
<proteinExistence type="predicted"/>
<dbReference type="OMA" id="GYKAYKH"/>
<feature type="transmembrane region" description="Helical" evidence="1">
    <location>
        <begin position="6"/>
        <end position="22"/>
    </location>
</feature>
<sequence length="100" mass="11454">MPFFVFFIVVSAIAYVYFKVRYVRTKKAVEREYYSAKSSMSLGLFIMFFGANQLILNRGTLAVVIGVIFMLTGLGSMWAGYKAYKHYVPLLAKENERENA</sequence>
<evidence type="ECO:0000313" key="2">
    <source>
        <dbReference type="EMBL" id="QPR74555.1"/>
    </source>
</evidence>
<organism evidence="3 4">
    <name type="scientific">Bacillus licheniformis</name>
    <dbReference type="NCBI Taxonomy" id="1402"/>
    <lineage>
        <taxon>Bacteria</taxon>
        <taxon>Bacillati</taxon>
        <taxon>Bacillota</taxon>
        <taxon>Bacilli</taxon>
        <taxon>Bacillales</taxon>
        <taxon>Bacillaceae</taxon>
        <taxon>Bacillus</taxon>
    </lineage>
</organism>
<dbReference type="AlphaFoldDB" id="A0A1Y0YIQ1"/>